<dbReference type="AlphaFoldDB" id="A0A072USY0"/>
<reference evidence="2" key="3">
    <citation type="submission" date="2015-04" db="UniProtKB">
        <authorList>
            <consortium name="EnsemblPlants"/>
        </authorList>
    </citation>
    <scope>IDENTIFICATION</scope>
    <source>
        <strain evidence="2">cv. Jemalong A17</strain>
    </source>
</reference>
<dbReference type="STRING" id="3880.A0A072USY0"/>
<evidence type="ECO:0000313" key="1">
    <source>
        <dbReference type="EMBL" id="KEH28990.1"/>
    </source>
</evidence>
<evidence type="ECO:0000313" key="2">
    <source>
        <dbReference type="EnsemblPlants" id="KEH28990"/>
    </source>
</evidence>
<dbReference type="HOGENOM" id="CLU_199307_0_0_1"/>
<dbReference type="EnsemblPlants" id="KEH28990">
    <property type="protein sequence ID" value="KEH28990"/>
    <property type="gene ID" value="MTR_4g019940"/>
</dbReference>
<gene>
    <name evidence="1" type="ordered locus">MTR_4g019940</name>
</gene>
<sequence>MKLRNDDDVRTMFSIFGQYNTKELTELNVSLVRSVELIQKSLIRPINNEETRALLEELDDEISLDDP</sequence>
<reference evidence="1 3" key="1">
    <citation type="journal article" date="2011" name="Nature">
        <title>The Medicago genome provides insight into the evolution of rhizobial symbioses.</title>
        <authorList>
            <person name="Young N.D."/>
            <person name="Debelle F."/>
            <person name="Oldroyd G.E."/>
            <person name="Geurts R."/>
            <person name="Cannon S.B."/>
            <person name="Udvardi M.K."/>
            <person name="Benedito V.A."/>
            <person name="Mayer K.F."/>
            <person name="Gouzy J."/>
            <person name="Schoof H."/>
            <person name="Van de Peer Y."/>
            <person name="Proost S."/>
            <person name="Cook D.R."/>
            <person name="Meyers B.C."/>
            <person name="Spannagl M."/>
            <person name="Cheung F."/>
            <person name="De Mita S."/>
            <person name="Krishnakumar V."/>
            <person name="Gundlach H."/>
            <person name="Zhou S."/>
            <person name="Mudge J."/>
            <person name="Bharti A.K."/>
            <person name="Murray J.D."/>
            <person name="Naoumkina M.A."/>
            <person name="Rosen B."/>
            <person name="Silverstein K.A."/>
            <person name="Tang H."/>
            <person name="Rombauts S."/>
            <person name="Zhao P.X."/>
            <person name="Zhou P."/>
            <person name="Barbe V."/>
            <person name="Bardou P."/>
            <person name="Bechner M."/>
            <person name="Bellec A."/>
            <person name="Berger A."/>
            <person name="Berges H."/>
            <person name="Bidwell S."/>
            <person name="Bisseling T."/>
            <person name="Choisne N."/>
            <person name="Couloux A."/>
            <person name="Denny R."/>
            <person name="Deshpande S."/>
            <person name="Dai X."/>
            <person name="Doyle J.J."/>
            <person name="Dudez A.M."/>
            <person name="Farmer A.D."/>
            <person name="Fouteau S."/>
            <person name="Franken C."/>
            <person name="Gibelin C."/>
            <person name="Gish J."/>
            <person name="Goldstein S."/>
            <person name="Gonzalez A.J."/>
            <person name="Green P.J."/>
            <person name="Hallab A."/>
            <person name="Hartog M."/>
            <person name="Hua A."/>
            <person name="Humphray S.J."/>
            <person name="Jeong D.H."/>
            <person name="Jing Y."/>
            <person name="Jocker A."/>
            <person name="Kenton S.M."/>
            <person name="Kim D.J."/>
            <person name="Klee K."/>
            <person name="Lai H."/>
            <person name="Lang C."/>
            <person name="Lin S."/>
            <person name="Macmil S.L."/>
            <person name="Magdelenat G."/>
            <person name="Matthews L."/>
            <person name="McCorrison J."/>
            <person name="Monaghan E.L."/>
            <person name="Mun J.H."/>
            <person name="Najar F.Z."/>
            <person name="Nicholson C."/>
            <person name="Noirot C."/>
            <person name="O'Bleness M."/>
            <person name="Paule C.R."/>
            <person name="Poulain J."/>
            <person name="Prion F."/>
            <person name="Qin B."/>
            <person name="Qu C."/>
            <person name="Retzel E.F."/>
            <person name="Riddle C."/>
            <person name="Sallet E."/>
            <person name="Samain S."/>
            <person name="Samson N."/>
            <person name="Sanders I."/>
            <person name="Saurat O."/>
            <person name="Scarpelli C."/>
            <person name="Schiex T."/>
            <person name="Segurens B."/>
            <person name="Severin A.J."/>
            <person name="Sherrier D.J."/>
            <person name="Shi R."/>
            <person name="Sims S."/>
            <person name="Singer S.R."/>
            <person name="Sinharoy S."/>
            <person name="Sterck L."/>
            <person name="Viollet A."/>
            <person name="Wang B.B."/>
            <person name="Wang K."/>
            <person name="Wang M."/>
            <person name="Wang X."/>
            <person name="Warfsmann J."/>
            <person name="Weissenbach J."/>
            <person name="White D.D."/>
            <person name="White J.D."/>
            <person name="Wiley G.B."/>
            <person name="Wincker P."/>
            <person name="Xing Y."/>
            <person name="Yang L."/>
            <person name="Yao Z."/>
            <person name="Ying F."/>
            <person name="Zhai J."/>
            <person name="Zhou L."/>
            <person name="Zuber A."/>
            <person name="Denarie J."/>
            <person name="Dixon R.A."/>
            <person name="May G.D."/>
            <person name="Schwartz D.C."/>
            <person name="Rogers J."/>
            <person name="Quetier F."/>
            <person name="Town C.D."/>
            <person name="Roe B.A."/>
        </authorList>
    </citation>
    <scope>NUCLEOTIDE SEQUENCE [LARGE SCALE GENOMIC DNA]</scope>
    <source>
        <strain evidence="1">A17</strain>
        <strain evidence="2 3">cv. Jemalong A17</strain>
    </source>
</reference>
<dbReference type="Proteomes" id="UP000002051">
    <property type="component" value="Chromosome 4"/>
</dbReference>
<dbReference type="EMBL" id="CM001220">
    <property type="protein sequence ID" value="KEH28990.1"/>
    <property type="molecule type" value="Genomic_DNA"/>
</dbReference>
<name>A0A072USY0_MEDTR</name>
<protein>
    <submittedName>
        <fullName evidence="1 2">Uncharacterized protein</fullName>
    </submittedName>
</protein>
<proteinExistence type="predicted"/>
<reference evidence="1 3" key="2">
    <citation type="journal article" date="2014" name="BMC Genomics">
        <title>An improved genome release (version Mt4.0) for the model legume Medicago truncatula.</title>
        <authorList>
            <person name="Tang H."/>
            <person name="Krishnakumar V."/>
            <person name="Bidwell S."/>
            <person name="Rosen B."/>
            <person name="Chan A."/>
            <person name="Zhou S."/>
            <person name="Gentzbittel L."/>
            <person name="Childs K.L."/>
            <person name="Yandell M."/>
            <person name="Gundlach H."/>
            <person name="Mayer K.F."/>
            <person name="Schwartz D.C."/>
            <person name="Town C.D."/>
        </authorList>
    </citation>
    <scope>GENOME REANNOTATION</scope>
    <source>
        <strain evidence="1">A17</strain>
        <strain evidence="2 3">cv. Jemalong A17</strain>
    </source>
</reference>
<keyword evidence="3" id="KW-1185">Reference proteome</keyword>
<organism evidence="1 3">
    <name type="scientific">Medicago truncatula</name>
    <name type="common">Barrel medic</name>
    <name type="synonym">Medicago tribuloides</name>
    <dbReference type="NCBI Taxonomy" id="3880"/>
    <lineage>
        <taxon>Eukaryota</taxon>
        <taxon>Viridiplantae</taxon>
        <taxon>Streptophyta</taxon>
        <taxon>Embryophyta</taxon>
        <taxon>Tracheophyta</taxon>
        <taxon>Spermatophyta</taxon>
        <taxon>Magnoliopsida</taxon>
        <taxon>eudicotyledons</taxon>
        <taxon>Gunneridae</taxon>
        <taxon>Pentapetalae</taxon>
        <taxon>rosids</taxon>
        <taxon>fabids</taxon>
        <taxon>Fabales</taxon>
        <taxon>Fabaceae</taxon>
        <taxon>Papilionoideae</taxon>
        <taxon>50 kb inversion clade</taxon>
        <taxon>NPAAA clade</taxon>
        <taxon>Hologalegina</taxon>
        <taxon>IRL clade</taxon>
        <taxon>Trifolieae</taxon>
        <taxon>Medicago</taxon>
    </lineage>
</organism>
<evidence type="ECO:0000313" key="3">
    <source>
        <dbReference type="Proteomes" id="UP000002051"/>
    </source>
</evidence>
<accession>A0A072USY0</accession>